<name>A0ABT5XBL7_9EURY</name>
<reference evidence="2 3" key="1">
    <citation type="submission" date="2023-03" db="EMBL/GenBank/DDBJ databases">
        <title>Whole genome sequencing of Methanotrichaceae archaeon M04Ac.</title>
        <authorList>
            <person name="Khomyakova M.A."/>
            <person name="Merkel A.Y."/>
            <person name="Slobodkin A.I."/>
        </authorList>
    </citation>
    <scope>NUCLEOTIDE SEQUENCE [LARGE SCALE GENOMIC DNA]</scope>
    <source>
        <strain evidence="2 3">M04Ac</strain>
    </source>
</reference>
<dbReference type="RefSeq" id="WP_316967815.1">
    <property type="nucleotide sequence ID" value="NZ_JARFPL010000002.1"/>
</dbReference>
<evidence type="ECO:0000256" key="1">
    <source>
        <dbReference type="SAM" id="Coils"/>
    </source>
</evidence>
<proteinExistence type="predicted"/>
<comment type="caution">
    <text evidence="2">The sequence shown here is derived from an EMBL/GenBank/DDBJ whole genome shotgun (WGS) entry which is preliminary data.</text>
</comment>
<keyword evidence="1" id="KW-0175">Coiled coil</keyword>
<accession>A0ABT5XBL7</accession>
<dbReference type="EMBL" id="JARFPL010000002">
    <property type="protein sequence ID" value="MDF0592104.1"/>
    <property type="molecule type" value="Genomic_DNA"/>
</dbReference>
<evidence type="ECO:0000313" key="2">
    <source>
        <dbReference type="EMBL" id="MDF0592104.1"/>
    </source>
</evidence>
<evidence type="ECO:0000313" key="3">
    <source>
        <dbReference type="Proteomes" id="UP001215956"/>
    </source>
</evidence>
<sequence>MVAKVVMPDKSRYVYLYLPSAEEKKRWEKLADEAGVPLTKFVIEIVENALLEESEFKPRAEMVKELGSLRDEVRKLQDDLRLKNIVIDKYESELKRYRSATFLEGGFEGAREYNQELVDLLKRKGVVDSYKILEELGIDPREADLVKAVSSQLDNLEAYGLVESTSRGWRWKG</sequence>
<organism evidence="2 3">
    <name type="scientific">Candidatus Methanocrinis alkalitolerans</name>
    <dbReference type="NCBI Taxonomy" id="3033395"/>
    <lineage>
        <taxon>Archaea</taxon>
        <taxon>Methanobacteriati</taxon>
        <taxon>Methanobacteriota</taxon>
        <taxon>Stenosarchaea group</taxon>
        <taxon>Methanomicrobia</taxon>
        <taxon>Methanotrichales</taxon>
        <taxon>Methanotrichaceae</taxon>
        <taxon>Methanocrinis</taxon>
    </lineage>
</organism>
<dbReference type="Proteomes" id="UP001215956">
    <property type="component" value="Unassembled WGS sequence"/>
</dbReference>
<gene>
    <name evidence="2" type="ORF">P0O24_00685</name>
</gene>
<protein>
    <recommendedName>
        <fullName evidence="4">CopG family transcriptional regulator</fullName>
    </recommendedName>
</protein>
<feature type="coiled-coil region" evidence="1">
    <location>
        <begin position="59"/>
        <end position="93"/>
    </location>
</feature>
<keyword evidence="3" id="KW-1185">Reference proteome</keyword>
<evidence type="ECO:0008006" key="4">
    <source>
        <dbReference type="Google" id="ProtNLM"/>
    </source>
</evidence>